<dbReference type="Proteomes" id="UP001190700">
    <property type="component" value="Unassembled WGS sequence"/>
</dbReference>
<comment type="caution">
    <text evidence="1">The sequence shown here is derived from an EMBL/GenBank/DDBJ whole genome shotgun (WGS) entry which is preliminary data.</text>
</comment>
<reference evidence="1 2" key="1">
    <citation type="journal article" date="2015" name="Genome Biol. Evol.">
        <title>Comparative Genomics of a Bacterivorous Green Alga Reveals Evolutionary Causalities and Consequences of Phago-Mixotrophic Mode of Nutrition.</title>
        <authorList>
            <person name="Burns J.A."/>
            <person name="Paasch A."/>
            <person name="Narechania A."/>
            <person name="Kim E."/>
        </authorList>
    </citation>
    <scope>NUCLEOTIDE SEQUENCE [LARGE SCALE GENOMIC DNA]</scope>
    <source>
        <strain evidence="1 2">PLY_AMNH</strain>
    </source>
</reference>
<gene>
    <name evidence="1" type="ORF">CYMTET_36579</name>
</gene>
<proteinExistence type="predicted"/>
<sequence length="228" mass="25577">MNQSEMNQRVPRGDKELLSYSSVPDPTRTPFLSFYRLAKNPFVDRTAEKTRLDPTSVYLPSDLQGFSATDMTYVIFGRRGSGKTTIRRYMEAAYTRHNQRCFAAPGAGAARPFLIADLCKPGHLTNCLAAYQKAIQATDDNWEVQFQSNWTSSDFVDCIMVYVATELAQQLYSSPGRHGGRKGMILDALEGNPKAAAQLLLLIHLYARIDSNHLHSIRQAVMAKNPQR</sequence>
<evidence type="ECO:0000313" key="2">
    <source>
        <dbReference type="Proteomes" id="UP001190700"/>
    </source>
</evidence>
<dbReference type="EMBL" id="LGRX02023965">
    <property type="protein sequence ID" value="KAK3254201.1"/>
    <property type="molecule type" value="Genomic_DNA"/>
</dbReference>
<dbReference type="AlphaFoldDB" id="A0AAE0CFR5"/>
<organism evidence="1 2">
    <name type="scientific">Cymbomonas tetramitiformis</name>
    <dbReference type="NCBI Taxonomy" id="36881"/>
    <lineage>
        <taxon>Eukaryota</taxon>
        <taxon>Viridiplantae</taxon>
        <taxon>Chlorophyta</taxon>
        <taxon>Pyramimonadophyceae</taxon>
        <taxon>Pyramimonadales</taxon>
        <taxon>Pyramimonadaceae</taxon>
        <taxon>Cymbomonas</taxon>
    </lineage>
</organism>
<protein>
    <submittedName>
        <fullName evidence="1">Uncharacterized protein</fullName>
    </submittedName>
</protein>
<name>A0AAE0CFR5_9CHLO</name>
<accession>A0AAE0CFR5</accession>
<evidence type="ECO:0000313" key="1">
    <source>
        <dbReference type="EMBL" id="KAK3254201.1"/>
    </source>
</evidence>
<feature type="non-terminal residue" evidence="1">
    <location>
        <position position="228"/>
    </location>
</feature>
<keyword evidence="2" id="KW-1185">Reference proteome</keyword>